<dbReference type="AlphaFoldDB" id="A0A835HB84"/>
<keyword evidence="1" id="KW-0812">Transmembrane</keyword>
<gene>
    <name evidence="2" type="ORF">IFM89_012900</name>
</gene>
<evidence type="ECO:0000313" key="2">
    <source>
        <dbReference type="EMBL" id="KAF9596701.1"/>
    </source>
</evidence>
<keyword evidence="3" id="KW-1185">Reference proteome</keyword>
<feature type="transmembrane region" description="Helical" evidence="1">
    <location>
        <begin position="29"/>
        <end position="51"/>
    </location>
</feature>
<comment type="caution">
    <text evidence="2">The sequence shown here is derived from an EMBL/GenBank/DDBJ whole genome shotgun (WGS) entry which is preliminary data.</text>
</comment>
<keyword evidence="1" id="KW-0472">Membrane</keyword>
<evidence type="ECO:0000256" key="1">
    <source>
        <dbReference type="SAM" id="Phobius"/>
    </source>
</evidence>
<reference evidence="2 3" key="1">
    <citation type="submission" date="2020-10" db="EMBL/GenBank/DDBJ databases">
        <title>The Coptis chinensis genome and diversification of protoberbering-type alkaloids.</title>
        <authorList>
            <person name="Wang B."/>
            <person name="Shu S."/>
            <person name="Song C."/>
            <person name="Liu Y."/>
        </authorList>
    </citation>
    <scope>NUCLEOTIDE SEQUENCE [LARGE SCALE GENOMIC DNA]</scope>
    <source>
        <strain evidence="2">HL-2020</strain>
        <tissue evidence="2">Leaf</tissue>
    </source>
</reference>
<evidence type="ECO:0000313" key="3">
    <source>
        <dbReference type="Proteomes" id="UP000631114"/>
    </source>
</evidence>
<sequence>MAVFYENGPFTMVGIRHQTFCMSTSPMELVSVIVLISATFLQLIKRILILIKESNCRNEL</sequence>
<organism evidence="2 3">
    <name type="scientific">Coptis chinensis</name>
    <dbReference type="NCBI Taxonomy" id="261450"/>
    <lineage>
        <taxon>Eukaryota</taxon>
        <taxon>Viridiplantae</taxon>
        <taxon>Streptophyta</taxon>
        <taxon>Embryophyta</taxon>
        <taxon>Tracheophyta</taxon>
        <taxon>Spermatophyta</taxon>
        <taxon>Magnoliopsida</taxon>
        <taxon>Ranunculales</taxon>
        <taxon>Ranunculaceae</taxon>
        <taxon>Coptidoideae</taxon>
        <taxon>Coptis</taxon>
    </lineage>
</organism>
<proteinExistence type="predicted"/>
<protein>
    <submittedName>
        <fullName evidence="2">Uncharacterized protein</fullName>
    </submittedName>
</protein>
<dbReference type="Proteomes" id="UP000631114">
    <property type="component" value="Unassembled WGS sequence"/>
</dbReference>
<accession>A0A835HB84</accession>
<keyword evidence="1" id="KW-1133">Transmembrane helix</keyword>
<name>A0A835HB84_9MAGN</name>
<dbReference type="EMBL" id="JADFTS010000007">
    <property type="protein sequence ID" value="KAF9596701.1"/>
    <property type="molecule type" value="Genomic_DNA"/>
</dbReference>